<sequence length="61" mass="7073">MANLNQMELQSLRHLVSDEQLCATKCQTYAQQSQDPQLQKYFNTAAKQAQQNVQTLQQFLQ</sequence>
<protein>
    <recommendedName>
        <fullName evidence="3">Spore coat protein</fullName>
    </recommendedName>
</protein>
<name>A0AAU0UQK1_9FIRM</name>
<dbReference type="InterPro" id="IPR012347">
    <property type="entry name" value="Ferritin-like"/>
</dbReference>
<evidence type="ECO:0000313" key="1">
    <source>
        <dbReference type="EMBL" id="WRO22575.1"/>
    </source>
</evidence>
<gene>
    <name evidence="1" type="ORF">MFMK1_002410</name>
</gene>
<dbReference type="KEGG" id="dbc:MFMK1_002410"/>
<reference evidence="1 2" key="1">
    <citation type="submission" date="2023-04" db="EMBL/GenBank/DDBJ databases">
        <authorList>
            <person name="Hsu D."/>
        </authorList>
    </citation>
    <scope>NUCLEOTIDE SEQUENCE [LARGE SCALE GENOMIC DNA]</scope>
    <source>
        <strain evidence="1 2">MK1</strain>
    </source>
</reference>
<evidence type="ECO:0008006" key="3">
    <source>
        <dbReference type="Google" id="ProtNLM"/>
    </source>
</evidence>
<accession>A0AAU0UQK1</accession>
<dbReference type="AlphaFoldDB" id="A0AAU0UQK1"/>
<dbReference type="EMBL" id="CP121694">
    <property type="protein sequence ID" value="WRO22575.1"/>
    <property type="molecule type" value="Genomic_DNA"/>
</dbReference>
<evidence type="ECO:0000313" key="2">
    <source>
        <dbReference type="Proteomes" id="UP001329915"/>
    </source>
</evidence>
<organism evidence="1 2">
    <name type="scientific">Metallumcola ferriviriculae</name>
    <dbReference type="NCBI Taxonomy" id="3039180"/>
    <lineage>
        <taxon>Bacteria</taxon>
        <taxon>Bacillati</taxon>
        <taxon>Bacillota</taxon>
        <taxon>Clostridia</taxon>
        <taxon>Neomoorellales</taxon>
        <taxon>Desulfitibacteraceae</taxon>
        <taxon>Metallumcola</taxon>
    </lineage>
</organism>
<proteinExistence type="predicted"/>
<dbReference type="Proteomes" id="UP001329915">
    <property type="component" value="Chromosome"/>
</dbReference>
<dbReference type="Gene3D" id="1.20.1260.10">
    <property type="match status" value="1"/>
</dbReference>
<keyword evidence="2" id="KW-1185">Reference proteome</keyword>
<dbReference type="RefSeq" id="WP_366921984.1">
    <property type="nucleotide sequence ID" value="NZ_CP121694.1"/>
</dbReference>